<accession>A0AAW0C6W7</accession>
<feature type="compositionally biased region" description="Polar residues" evidence="1">
    <location>
        <begin position="49"/>
        <end position="72"/>
    </location>
</feature>
<sequence length="135" mass="14283">MKTGYNTGNFKTHVQQRCKGPTRTGKVAGAGGHPTLAGMFKKLAKEDSVASQTSKPAPSTNRQLAIASSSKSRPCMGLSSAEEPLIAQYLSRAGADGGGGRSVTKITEGYLVPEIVRQQKRACRFPADSRMAVDQ</sequence>
<protein>
    <submittedName>
        <fullName evidence="3">Uncharacterized protein</fullName>
    </submittedName>
</protein>
<gene>
    <name evidence="3" type="ORF">R3P38DRAFT_2772286</name>
    <name evidence="2" type="ORF">R3P38DRAFT_2785736</name>
</gene>
<evidence type="ECO:0000313" key="4">
    <source>
        <dbReference type="Proteomes" id="UP001362999"/>
    </source>
</evidence>
<name>A0AAW0C6W7_9AGAR</name>
<keyword evidence="4" id="KW-1185">Reference proteome</keyword>
<reference evidence="3 4" key="1">
    <citation type="journal article" date="2024" name="J Genomics">
        <title>Draft genome sequencing and assembly of Favolaschia claudopus CIRM-BRFM 2984 isolated from oak limbs.</title>
        <authorList>
            <person name="Navarro D."/>
            <person name="Drula E."/>
            <person name="Chaduli D."/>
            <person name="Cazenave R."/>
            <person name="Ahrendt S."/>
            <person name="Wang J."/>
            <person name="Lipzen A."/>
            <person name="Daum C."/>
            <person name="Barry K."/>
            <person name="Grigoriev I.V."/>
            <person name="Favel A."/>
            <person name="Rosso M.N."/>
            <person name="Martin F."/>
        </authorList>
    </citation>
    <scope>NUCLEOTIDE SEQUENCE [LARGE SCALE GENOMIC DNA]</scope>
    <source>
        <strain evidence="3 4">CIRM-BRFM 2984</strain>
    </source>
</reference>
<dbReference type="AlphaFoldDB" id="A0AAW0C6W7"/>
<evidence type="ECO:0000313" key="3">
    <source>
        <dbReference type="EMBL" id="KAK7034183.1"/>
    </source>
</evidence>
<organism evidence="3 4">
    <name type="scientific">Favolaschia claudopus</name>
    <dbReference type="NCBI Taxonomy" id="2862362"/>
    <lineage>
        <taxon>Eukaryota</taxon>
        <taxon>Fungi</taxon>
        <taxon>Dikarya</taxon>
        <taxon>Basidiomycota</taxon>
        <taxon>Agaricomycotina</taxon>
        <taxon>Agaricomycetes</taxon>
        <taxon>Agaricomycetidae</taxon>
        <taxon>Agaricales</taxon>
        <taxon>Marasmiineae</taxon>
        <taxon>Mycenaceae</taxon>
        <taxon>Favolaschia</taxon>
    </lineage>
</organism>
<dbReference type="EMBL" id="JAWWNJ010000021">
    <property type="protein sequence ID" value="KAK7034183.1"/>
    <property type="molecule type" value="Genomic_DNA"/>
</dbReference>
<feature type="compositionally biased region" description="Polar residues" evidence="1">
    <location>
        <begin position="1"/>
        <end position="15"/>
    </location>
</feature>
<feature type="region of interest" description="Disordered" evidence="1">
    <location>
        <begin position="47"/>
        <end position="77"/>
    </location>
</feature>
<evidence type="ECO:0000313" key="2">
    <source>
        <dbReference type="EMBL" id="KAK7016536.1"/>
    </source>
</evidence>
<dbReference type="Proteomes" id="UP001362999">
    <property type="component" value="Unassembled WGS sequence"/>
</dbReference>
<proteinExistence type="predicted"/>
<evidence type="ECO:0000256" key="1">
    <source>
        <dbReference type="SAM" id="MobiDB-lite"/>
    </source>
</evidence>
<dbReference type="EMBL" id="JAWWNJ010000050">
    <property type="protein sequence ID" value="KAK7016536.1"/>
    <property type="molecule type" value="Genomic_DNA"/>
</dbReference>
<feature type="region of interest" description="Disordered" evidence="1">
    <location>
        <begin position="1"/>
        <end position="33"/>
    </location>
</feature>
<comment type="caution">
    <text evidence="3">The sequence shown here is derived from an EMBL/GenBank/DDBJ whole genome shotgun (WGS) entry which is preliminary data.</text>
</comment>